<keyword evidence="2" id="KW-1185">Reference proteome</keyword>
<dbReference type="Pfam" id="PF12686">
    <property type="entry name" value="DUF3800"/>
    <property type="match status" value="1"/>
</dbReference>
<comment type="caution">
    <text evidence="1">The sequence shown here is derived from an EMBL/GenBank/DDBJ whole genome shotgun (WGS) entry which is preliminary data.</text>
</comment>
<dbReference type="InterPro" id="IPR024524">
    <property type="entry name" value="DUF3800"/>
</dbReference>
<organism evidence="1 2">
    <name type="scientific">Irregularibacter muris</name>
    <dbReference type="NCBI Taxonomy" id="1796619"/>
    <lineage>
        <taxon>Bacteria</taxon>
        <taxon>Bacillati</taxon>
        <taxon>Bacillota</taxon>
        <taxon>Clostridia</taxon>
        <taxon>Eubacteriales</taxon>
        <taxon>Eubacteriaceae</taxon>
        <taxon>Irregularibacter</taxon>
    </lineage>
</organism>
<gene>
    <name evidence="1" type="ORF">NSA47_13880</name>
</gene>
<reference evidence="1" key="1">
    <citation type="submission" date="2022-07" db="EMBL/GenBank/DDBJ databases">
        <title>Enhanced cultured diversity of the mouse gut microbiota enables custom-made synthetic communities.</title>
        <authorList>
            <person name="Afrizal A."/>
        </authorList>
    </citation>
    <scope>NUCLEOTIDE SEQUENCE</scope>
    <source>
        <strain evidence="1">DSM 28593</strain>
    </source>
</reference>
<dbReference type="Proteomes" id="UP001205748">
    <property type="component" value="Unassembled WGS sequence"/>
</dbReference>
<dbReference type="RefSeq" id="WP_257532989.1">
    <property type="nucleotide sequence ID" value="NZ_JANKAS010000018.1"/>
</dbReference>
<dbReference type="EMBL" id="JANKAS010000018">
    <property type="protein sequence ID" value="MCR1900053.1"/>
    <property type="molecule type" value="Genomic_DNA"/>
</dbReference>
<name>A0AAE3HJU8_9FIRM</name>
<sequence>MPVPLFDEKCSFYYDETGNVRKFRLTENGVNAEEGIAKDFILGGVLFKSDTPPCNVDLLFDELKINTPEIKFRTLAGKKSNFWTAISKKPIQQFLSWLDSSGLYVHYATLNNMYFSVVDIVDSLFAAQPQFNFGLEWAQALKASLHRFVITHIDEILSILHSYNYPSLDKEDIKNFCYELSDLIQSYGDEDFYLENFGQLLKVNGRKGELVFIEDNTPGLLVEEYFGLRDGRCAFYKDSIYFFDEEAEAELALKNTIYTLNGEKLSNFKFIDSKNERLIQISDVWVGLLGKLFAELDQSTPEMIIRKMESLTQEQKECIRIINSLIDSAERLCRGLIQSVNSIEMIQNRGSLLALMDKLI</sequence>
<dbReference type="AlphaFoldDB" id="A0AAE3HJU8"/>
<evidence type="ECO:0000313" key="2">
    <source>
        <dbReference type="Proteomes" id="UP001205748"/>
    </source>
</evidence>
<protein>
    <submittedName>
        <fullName evidence="1">DUF3800 domain-containing protein</fullName>
    </submittedName>
</protein>
<evidence type="ECO:0000313" key="1">
    <source>
        <dbReference type="EMBL" id="MCR1900053.1"/>
    </source>
</evidence>
<accession>A0AAE3HJU8</accession>
<proteinExistence type="predicted"/>